<dbReference type="HOGENOM" id="CLU_077968_0_1_3"/>
<keyword evidence="1" id="KW-0812">Transmembrane</keyword>
<dbReference type="SUPFAM" id="SSF81343">
    <property type="entry name" value="Fumarate reductase respiratory complex transmembrane subunits"/>
    <property type="match status" value="1"/>
</dbReference>
<evidence type="ECO:0000313" key="2">
    <source>
        <dbReference type="EMBL" id="AFZ34926.1"/>
    </source>
</evidence>
<proteinExistence type="predicted"/>
<sequence>MISNSNKLQIFNFYQSPIGKKIITSVTGIGLILFVAIHLSGNLSFFISPDVYNQLAYFINRYNISLNIIELILLGFFVVHTVLGIAIQINKYQARPIGYNQYQSIGQPSKQSLSSRTMILTGLVLGGFLIFHLLNFKFGTYYPTVINGVPMRDLSRLVREKFEQPTYTFGYTGVMILLGLHLRHGIWSALQSLGLMHSRFSAFFYSLALVIAVLIVIGFIVLPLAIYWHLV</sequence>
<evidence type="ECO:0000256" key="1">
    <source>
        <dbReference type="SAM" id="Phobius"/>
    </source>
</evidence>
<keyword evidence="3" id="KW-1185">Reference proteome</keyword>
<dbReference type="GO" id="GO:0008177">
    <property type="term" value="F:succinate dehydrogenase (quinone) activity"/>
    <property type="evidence" value="ECO:0007669"/>
    <property type="project" value="UniProtKB-EC"/>
</dbReference>
<dbReference type="OrthoDB" id="9802842at2"/>
<gene>
    <name evidence="2" type="ordered locus">Sta7437_1359</name>
</gene>
<feature type="transmembrane region" description="Helical" evidence="1">
    <location>
        <begin position="68"/>
        <end position="87"/>
    </location>
</feature>
<dbReference type="NCBIfam" id="TIGR02046">
    <property type="entry name" value="sdhC_b558_fam"/>
    <property type="match status" value="1"/>
</dbReference>
<feature type="transmembrane region" description="Helical" evidence="1">
    <location>
        <begin position="202"/>
        <end position="228"/>
    </location>
</feature>
<dbReference type="Gene3D" id="1.20.1300.10">
    <property type="entry name" value="Fumarate reductase/succinate dehydrogenase, transmembrane subunit"/>
    <property type="match status" value="1"/>
</dbReference>
<dbReference type="InterPro" id="IPR034804">
    <property type="entry name" value="SQR/QFR_C/D"/>
</dbReference>
<dbReference type="RefSeq" id="WP_015192599.1">
    <property type="nucleotide sequence ID" value="NC_019748.1"/>
</dbReference>
<reference evidence="3" key="1">
    <citation type="journal article" date="2013" name="Proc. Natl. Acad. Sci. U.S.A.">
        <title>Improving the coverage of the cyanobacterial phylum using diversity-driven genome sequencing.</title>
        <authorList>
            <person name="Shih P.M."/>
            <person name="Wu D."/>
            <person name="Latifi A."/>
            <person name="Axen S.D."/>
            <person name="Fewer D.P."/>
            <person name="Talla E."/>
            <person name="Calteau A."/>
            <person name="Cai F."/>
            <person name="Tandeau de Marsac N."/>
            <person name="Rippka R."/>
            <person name="Herdman M."/>
            <person name="Sivonen K."/>
            <person name="Coursin T."/>
            <person name="Laurent T."/>
            <person name="Goodwin L."/>
            <person name="Nolan M."/>
            <person name="Davenport K.W."/>
            <person name="Han C.S."/>
            <person name="Rubin E.M."/>
            <person name="Eisen J.A."/>
            <person name="Woyke T."/>
            <person name="Gugger M."/>
            <person name="Kerfeld C.A."/>
        </authorList>
    </citation>
    <scope>NUCLEOTIDE SEQUENCE [LARGE SCALE GENOMIC DNA]</scope>
    <source>
        <strain evidence="3">ATCC 29371 / PCC 7437</strain>
    </source>
</reference>
<accession>K9XS90</accession>
<evidence type="ECO:0000313" key="3">
    <source>
        <dbReference type="Proteomes" id="UP000010473"/>
    </source>
</evidence>
<organism evidence="2 3">
    <name type="scientific">Stanieria cyanosphaera (strain ATCC 29371 / PCC 7437)</name>
    <dbReference type="NCBI Taxonomy" id="111780"/>
    <lineage>
        <taxon>Bacteria</taxon>
        <taxon>Bacillati</taxon>
        <taxon>Cyanobacteriota</taxon>
        <taxon>Cyanophyceae</taxon>
        <taxon>Pleurocapsales</taxon>
        <taxon>Dermocarpellaceae</taxon>
        <taxon>Stanieria</taxon>
    </lineage>
</organism>
<dbReference type="InterPro" id="IPR011138">
    <property type="entry name" value="Cytochrome_b-558"/>
</dbReference>
<feature type="transmembrane region" description="Helical" evidence="1">
    <location>
        <begin position="169"/>
        <end position="190"/>
    </location>
</feature>
<dbReference type="STRING" id="111780.Sta7437_1359"/>
<dbReference type="KEGG" id="scs:Sta7437_1359"/>
<keyword evidence="1" id="KW-1133">Transmembrane helix</keyword>
<protein>
    <submittedName>
        <fullName evidence="2">Succinate dehydrogenase subunit C</fullName>
        <ecNumber evidence="2">1.3.5.1</ecNumber>
    </submittedName>
</protein>
<dbReference type="GO" id="GO:0016020">
    <property type="term" value="C:membrane"/>
    <property type="evidence" value="ECO:0007669"/>
    <property type="project" value="InterPro"/>
</dbReference>
<feature type="transmembrane region" description="Helical" evidence="1">
    <location>
        <begin position="21"/>
        <end position="48"/>
    </location>
</feature>
<dbReference type="EMBL" id="CP003653">
    <property type="protein sequence ID" value="AFZ34926.1"/>
    <property type="molecule type" value="Genomic_DNA"/>
</dbReference>
<dbReference type="AlphaFoldDB" id="K9XS90"/>
<keyword evidence="2" id="KW-0560">Oxidoreductase</keyword>
<dbReference type="CDD" id="cd03498">
    <property type="entry name" value="SQR_TypeB_2_TM"/>
    <property type="match status" value="1"/>
</dbReference>
<dbReference type="EC" id="1.3.5.1" evidence="2"/>
<dbReference type="PATRIC" id="fig|111780.3.peg.1417"/>
<dbReference type="Proteomes" id="UP000010473">
    <property type="component" value="Chromosome"/>
</dbReference>
<feature type="transmembrane region" description="Helical" evidence="1">
    <location>
        <begin position="117"/>
        <end position="134"/>
    </location>
</feature>
<name>K9XS90_STAC7</name>
<dbReference type="eggNOG" id="ENOG502Z7RU">
    <property type="taxonomic scope" value="Bacteria"/>
</dbReference>
<keyword evidence="1" id="KW-0472">Membrane</keyword>